<dbReference type="PANTHER" id="PTHR33375:SF1">
    <property type="entry name" value="CHROMOSOME-PARTITIONING PROTEIN PARB-RELATED"/>
    <property type="match status" value="1"/>
</dbReference>
<dbReference type="GO" id="GO:0007059">
    <property type="term" value="P:chromosome segregation"/>
    <property type="evidence" value="ECO:0007669"/>
    <property type="project" value="TreeGrafter"/>
</dbReference>
<comment type="caution">
    <text evidence="3">The sequence shown here is derived from an EMBL/GenBank/DDBJ whole genome shotgun (WGS) entry which is preliminary data.</text>
</comment>
<dbReference type="InterPro" id="IPR041468">
    <property type="entry name" value="HTH_ParB/Spo0J"/>
</dbReference>
<dbReference type="Pfam" id="PF17762">
    <property type="entry name" value="HTH_ParB"/>
    <property type="match status" value="1"/>
</dbReference>
<sequence length="303" mass="32716">MATKRTSFADLGGAIGKNSPIGGAKIRETNKPVTAGAEGVFLANVPVEKLAGNPRNPRDELKNLEDLSSIVDVQLQPGSAVTRETWLKVFPGDDTEIGDAEYIVVTGNRRLAAAREYGRPGLDVVVRDSLAASPASVLTSAMLENIAREDFDVIEEAKAVEMLVKELSTAAAAATMLKKSTAWVSTRRALLNLTPELQEKLRAGELGVREARALVKVPREEQVAAWLAELERKEAPPVPPEDPKPSPSDAEKNDDEDRPEVTPVDKIVKAFKNAKADPETATAALEEFFDPADLIQIKHLIKG</sequence>
<reference evidence="3" key="1">
    <citation type="submission" date="2023-02" db="EMBL/GenBank/DDBJ databases">
        <title>A novel hydrolase synthesized by Rhodococcus erythropolis HQ is responsible for the detoxification of Zearalenone.</title>
        <authorList>
            <person name="Hu J."/>
            <person name="Xu J."/>
        </authorList>
    </citation>
    <scope>NUCLEOTIDE SEQUENCE</scope>
    <source>
        <strain evidence="3">HQ</strain>
    </source>
</reference>
<dbReference type="SUPFAM" id="SSF109709">
    <property type="entry name" value="KorB DNA-binding domain-like"/>
    <property type="match status" value="1"/>
</dbReference>
<accession>A0AAW6LLB3</accession>
<dbReference type="InterPro" id="IPR050336">
    <property type="entry name" value="Chromosome_partition/occlusion"/>
</dbReference>
<evidence type="ECO:0000313" key="4">
    <source>
        <dbReference type="Proteomes" id="UP001217325"/>
    </source>
</evidence>
<dbReference type="Proteomes" id="UP001217325">
    <property type="component" value="Unassembled WGS sequence"/>
</dbReference>
<evidence type="ECO:0000313" key="3">
    <source>
        <dbReference type="EMBL" id="MDE8647519.1"/>
    </source>
</evidence>
<organism evidence="3 4">
    <name type="scientific">Rhodococcus qingshengii</name>
    <dbReference type="NCBI Taxonomy" id="334542"/>
    <lineage>
        <taxon>Bacteria</taxon>
        <taxon>Bacillati</taxon>
        <taxon>Actinomycetota</taxon>
        <taxon>Actinomycetes</taxon>
        <taxon>Mycobacteriales</taxon>
        <taxon>Nocardiaceae</taxon>
        <taxon>Rhodococcus</taxon>
        <taxon>Rhodococcus erythropolis group</taxon>
    </lineage>
</organism>
<dbReference type="RefSeq" id="WP_275232093.1">
    <property type="nucleotide sequence ID" value="NZ_JARDXE010000014.1"/>
</dbReference>
<dbReference type="SUPFAM" id="SSF110849">
    <property type="entry name" value="ParB/Sulfiredoxin"/>
    <property type="match status" value="1"/>
</dbReference>
<evidence type="ECO:0000256" key="1">
    <source>
        <dbReference type="SAM" id="MobiDB-lite"/>
    </source>
</evidence>
<name>A0AAW6LLB3_RHOSG</name>
<dbReference type="GO" id="GO:0045881">
    <property type="term" value="P:positive regulation of sporulation resulting in formation of a cellular spore"/>
    <property type="evidence" value="ECO:0007669"/>
    <property type="project" value="TreeGrafter"/>
</dbReference>
<dbReference type="InterPro" id="IPR036086">
    <property type="entry name" value="ParB/Sulfiredoxin_sf"/>
</dbReference>
<feature type="domain" description="ParB/Spo0J HTH" evidence="2">
    <location>
        <begin position="149"/>
        <end position="230"/>
    </location>
</feature>
<dbReference type="Gene3D" id="1.10.10.2830">
    <property type="match status" value="1"/>
</dbReference>
<proteinExistence type="predicted"/>
<dbReference type="EMBL" id="JARDXE010000014">
    <property type="protein sequence ID" value="MDE8647519.1"/>
    <property type="molecule type" value="Genomic_DNA"/>
</dbReference>
<dbReference type="AlphaFoldDB" id="A0AAW6LLB3"/>
<dbReference type="GO" id="GO:0005694">
    <property type="term" value="C:chromosome"/>
    <property type="evidence" value="ECO:0007669"/>
    <property type="project" value="TreeGrafter"/>
</dbReference>
<dbReference type="PANTHER" id="PTHR33375">
    <property type="entry name" value="CHROMOSOME-PARTITIONING PROTEIN PARB-RELATED"/>
    <property type="match status" value="1"/>
</dbReference>
<protein>
    <submittedName>
        <fullName evidence="3">Peptide transporter</fullName>
    </submittedName>
</protein>
<gene>
    <name evidence="3" type="ORF">PXH69_21330</name>
</gene>
<evidence type="ECO:0000259" key="2">
    <source>
        <dbReference type="Pfam" id="PF17762"/>
    </source>
</evidence>
<feature type="region of interest" description="Disordered" evidence="1">
    <location>
        <begin position="230"/>
        <end position="265"/>
    </location>
</feature>